<dbReference type="PANTHER" id="PTHR42693:SF53">
    <property type="entry name" value="ENDO-4-O-SULFATASE"/>
    <property type="match status" value="1"/>
</dbReference>
<dbReference type="PROSITE" id="PS51257">
    <property type="entry name" value="PROKAR_LIPOPROTEIN"/>
    <property type="match status" value="1"/>
</dbReference>
<dbReference type="EC" id="3.1.6.1" evidence="4"/>
<dbReference type="RefSeq" id="WP_093977963.1">
    <property type="nucleotide sequence ID" value="NZ_CP022515.1"/>
</dbReference>
<dbReference type="EMBL" id="CP022515">
    <property type="protein sequence ID" value="ASO05142.1"/>
    <property type="molecule type" value="Genomic_DNA"/>
</dbReference>
<proteinExistence type="inferred from homology"/>
<evidence type="ECO:0000256" key="2">
    <source>
        <dbReference type="ARBA" id="ARBA00022801"/>
    </source>
</evidence>
<dbReference type="InterPro" id="IPR000917">
    <property type="entry name" value="Sulfatase_N"/>
</dbReference>
<dbReference type="InterPro" id="IPR050738">
    <property type="entry name" value="Sulfatase"/>
</dbReference>
<dbReference type="Pfam" id="PF00884">
    <property type="entry name" value="Sulfatase"/>
    <property type="match status" value="1"/>
</dbReference>
<dbReference type="eggNOG" id="COG3119">
    <property type="taxonomic scope" value="Bacteria"/>
</dbReference>
<feature type="domain" description="Sulfatase N-terminal" evidence="3">
    <location>
        <begin position="36"/>
        <end position="320"/>
    </location>
</feature>
<evidence type="ECO:0000256" key="1">
    <source>
        <dbReference type="ARBA" id="ARBA00008779"/>
    </source>
</evidence>
<dbReference type="SUPFAM" id="SSF53649">
    <property type="entry name" value="Alkaline phosphatase-like"/>
    <property type="match status" value="1"/>
</dbReference>
<protein>
    <submittedName>
        <fullName evidence="4">Arylsulfatase</fullName>
        <ecNumber evidence="4">3.1.6.1</ecNumber>
    </submittedName>
</protein>
<dbReference type="InterPro" id="IPR017850">
    <property type="entry name" value="Alkaline_phosphatase_core_sf"/>
</dbReference>
<dbReference type="STRING" id="616991.GCA_000733925_00092"/>
<sequence>MNLKIIFQLSLAVTFLFSCKGDKLDKIEGDHTSDKPNIVWIYLEDTAPLLGCYGEPLVDTPNIESLATRGVLYKNVFMPAPVCSASRSSIITGIMSTSFGAQNHHSSRTTESAIYLPKQAQTIPELFKGAGYFTFNNGKDDYNFVYDRKDLYDQEYVYHPLYGKSGERLDLASLKGKEPFFGQIQMYGGKEIFNSKFKENVASPVDRSQIKLPPYLPQHPAIVEEYANHLDAIQITDEKVGEIMGKLRENDLLKNTIVFFFSDHGMRLTRNKQFLYDGGLQVPLIIADFREGKSKIQTGSVNSDLIAGLDLGTTALALAKIPIPENMEGRDIFNESIGPREFVISTRDRCDFTIDRIRSVRSKEFKYIRNFMTDRPYTQPTYMDFDKVEFVGVMKQLHAEGKLNEAQDRFMAAVRPSEELYDINADPFELNNLAQNPQYSKVLEKYRSVLNQWVLETDDKGQYGEDEAGLKFMLGIWGKDCVNPEYDVLRKKYPNFEGSLVYLKSETSKKVEPDFVGTPLFDIEGDQVVQFSLRPMSEKSGEEL</sequence>
<dbReference type="CDD" id="cd16027">
    <property type="entry name" value="SGSH"/>
    <property type="match status" value="1"/>
</dbReference>
<evidence type="ECO:0000313" key="4">
    <source>
        <dbReference type="EMBL" id="ASO05142.1"/>
    </source>
</evidence>
<evidence type="ECO:0000313" key="5">
    <source>
        <dbReference type="Proteomes" id="UP000204551"/>
    </source>
</evidence>
<evidence type="ECO:0000259" key="3">
    <source>
        <dbReference type="Pfam" id="PF00884"/>
    </source>
</evidence>
<gene>
    <name evidence="4" type="ORF">AREALGSMS7_01675</name>
</gene>
<keyword evidence="2 4" id="KW-0378">Hydrolase</keyword>
<dbReference type="GO" id="GO:0004065">
    <property type="term" value="F:arylsulfatase activity"/>
    <property type="evidence" value="ECO:0007669"/>
    <property type="project" value="UniProtKB-EC"/>
</dbReference>
<name>A0A221UV02_9FLAO</name>
<reference evidence="4 5" key="1">
    <citation type="submission" date="2017-07" db="EMBL/GenBank/DDBJ databases">
        <title>Genome Sequence of Arenibacter algicola Strain SMS7 Isolated from a culture of the Diatom Skeletonema marinoi.</title>
        <authorList>
            <person name="Topel M."/>
            <person name="Pinder M.I.M."/>
            <person name="Johansson O.N."/>
            <person name="Kourtchenko O."/>
            <person name="Godhe A."/>
            <person name="Clarke A.K."/>
        </authorList>
    </citation>
    <scope>NUCLEOTIDE SEQUENCE [LARGE SCALE GENOMIC DNA]</scope>
    <source>
        <strain evidence="4 5">SMS7</strain>
    </source>
</reference>
<dbReference type="Gene3D" id="3.40.720.10">
    <property type="entry name" value="Alkaline Phosphatase, subunit A"/>
    <property type="match status" value="1"/>
</dbReference>
<dbReference type="AlphaFoldDB" id="A0A221UV02"/>
<accession>A0A221UV02</accession>
<dbReference type="KEGG" id="aalg:AREALGSMS7_01675"/>
<organism evidence="4 5">
    <name type="scientific">Arenibacter algicola</name>
    <dbReference type="NCBI Taxonomy" id="616991"/>
    <lineage>
        <taxon>Bacteria</taxon>
        <taxon>Pseudomonadati</taxon>
        <taxon>Bacteroidota</taxon>
        <taxon>Flavobacteriia</taxon>
        <taxon>Flavobacteriales</taxon>
        <taxon>Flavobacteriaceae</taxon>
        <taxon>Arenibacter</taxon>
    </lineage>
</organism>
<dbReference type="Proteomes" id="UP000204551">
    <property type="component" value="Chromosome"/>
</dbReference>
<comment type="similarity">
    <text evidence="1">Belongs to the sulfatase family.</text>
</comment>
<dbReference type="PANTHER" id="PTHR42693">
    <property type="entry name" value="ARYLSULFATASE FAMILY MEMBER"/>
    <property type="match status" value="1"/>
</dbReference>